<dbReference type="AlphaFoldDB" id="A0A3L8SKH8"/>
<dbReference type="Proteomes" id="UP000276834">
    <property type="component" value="Unassembled WGS sequence"/>
</dbReference>
<accession>A0A3L8SKH8</accession>
<keyword evidence="4" id="KW-1185">Reference proteome</keyword>
<dbReference type="EMBL" id="QUSF01000015">
    <property type="protein sequence ID" value="RLW03640.1"/>
    <property type="molecule type" value="Genomic_DNA"/>
</dbReference>
<proteinExistence type="predicted"/>
<dbReference type="Pfam" id="PF24606">
    <property type="entry name" value="CEMIP_beta-hel"/>
    <property type="match status" value="2"/>
</dbReference>
<reference evidence="3 4" key="1">
    <citation type="journal article" date="2018" name="Proc. R. Soc. B">
        <title>A non-coding region near Follistatin controls head colour polymorphism in the Gouldian finch.</title>
        <authorList>
            <person name="Toomey M.B."/>
            <person name="Marques C.I."/>
            <person name="Andrade P."/>
            <person name="Araujo P.M."/>
            <person name="Sabatino S."/>
            <person name="Gazda M.A."/>
            <person name="Afonso S."/>
            <person name="Lopes R.J."/>
            <person name="Corbo J.C."/>
            <person name="Carneiro M."/>
        </authorList>
    </citation>
    <scope>NUCLEOTIDE SEQUENCE [LARGE SCALE GENOMIC DNA]</scope>
    <source>
        <strain evidence="3">Red01</strain>
        <tissue evidence="3">Muscle</tissue>
    </source>
</reference>
<feature type="domain" description="CEMIP beta-helix" evidence="2">
    <location>
        <begin position="95"/>
        <end position="150"/>
    </location>
</feature>
<protein>
    <recommendedName>
        <fullName evidence="2">CEMIP beta-helix domain-containing protein</fullName>
    </recommendedName>
</protein>
<gene>
    <name evidence="3" type="ORF">DV515_00006398</name>
</gene>
<feature type="domain" description="CEMIP beta-helix" evidence="2">
    <location>
        <begin position="189"/>
        <end position="254"/>
    </location>
</feature>
<comment type="caution">
    <text evidence="3">The sequence shown here is derived from an EMBL/GenBank/DDBJ whole genome shotgun (WGS) entry which is preliminary data.</text>
</comment>
<evidence type="ECO:0000313" key="4">
    <source>
        <dbReference type="Proteomes" id="UP000276834"/>
    </source>
</evidence>
<dbReference type="InterPro" id="IPR055401">
    <property type="entry name" value="CEMIP_beta-hel_dom"/>
</dbReference>
<keyword evidence="1" id="KW-1133">Transmembrane helix</keyword>
<keyword evidence="1" id="KW-0472">Membrane</keyword>
<dbReference type="InterPro" id="IPR052252">
    <property type="entry name" value="CEMIP/CEMIP2"/>
</dbReference>
<feature type="transmembrane region" description="Helical" evidence="1">
    <location>
        <begin position="578"/>
        <end position="600"/>
    </location>
</feature>
<evidence type="ECO:0000259" key="2">
    <source>
        <dbReference type="Pfam" id="PF24606"/>
    </source>
</evidence>
<sequence>MRQSWVLVGILGGDQLSRAEDKQEYNENGATGLVIAQRDFLTYDGTCFTVTTFNGWIKDVPHSGFKVEVPRGIILHLVDEVTSWLPGDLVSSLPILRNSSSVHMSGVELKSMEQQILGSYLVNFHLAEDVDEGGGYEHPTHVNNLAITTASRVGIRGLLTHLAGRDMTAQWNWLLGVSSLLPSLWLTPRAVSTFRIANPNNNLIENAVAGAQDVGMWCLFHWVPTRQCEEDTQRDRLNTLLGEFHHRVHSNSKACWFVYWKRSKDNESLKIPGSISLSIMPGFQTMELDLLWQVMGLCRQTTAPAWRLHVPFLLETAATLALREAKTATGEKGQMENEERCPETSEFFLCHFFLALRTFPIHGFQIFDGSIRMARCTFKKFTLTVDRYSSAIMFFMINSWQISPQNNVPQILMEKSVGLKVFFGRPGQWFGNNGNENVQLPWCGWLVNVCSCADPSSLGFTSSAASVALVPLWLDLVLMLLNVKQAGASHPGQMPQEPDLAHCQSSIPFPSHVAARHVPTVPSLLSCSSRIKSSSRMVAHLKMPPWTPATSTEVHREHQAYYKMEERLASLEERMENIIWLQVNGTVLLFTSTGIFFVVLDACSGAVMGRQHFDTVTSENPACAVTEYVQTSVKERSAWSTSLQRLGYPGALLGSTSQAEPSTTSTKTFCSD</sequence>
<dbReference type="OrthoDB" id="120976at2759"/>
<dbReference type="PANTHER" id="PTHR15535">
    <property type="entry name" value="TRANSMEMBRANE PROTEIN 2-RELATED"/>
    <property type="match status" value="1"/>
</dbReference>
<organism evidence="3 4">
    <name type="scientific">Chloebia gouldiae</name>
    <name type="common">Gouldian finch</name>
    <name type="synonym">Erythrura gouldiae</name>
    <dbReference type="NCBI Taxonomy" id="44316"/>
    <lineage>
        <taxon>Eukaryota</taxon>
        <taxon>Metazoa</taxon>
        <taxon>Chordata</taxon>
        <taxon>Craniata</taxon>
        <taxon>Vertebrata</taxon>
        <taxon>Euteleostomi</taxon>
        <taxon>Archelosauria</taxon>
        <taxon>Archosauria</taxon>
        <taxon>Dinosauria</taxon>
        <taxon>Saurischia</taxon>
        <taxon>Theropoda</taxon>
        <taxon>Coelurosauria</taxon>
        <taxon>Aves</taxon>
        <taxon>Neognathae</taxon>
        <taxon>Neoaves</taxon>
        <taxon>Telluraves</taxon>
        <taxon>Australaves</taxon>
        <taxon>Passeriformes</taxon>
        <taxon>Passeroidea</taxon>
        <taxon>Passeridae</taxon>
        <taxon>Chloebia</taxon>
    </lineage>
</organism>
<dbReference type="PANTHER" id="PTHR15535:SF24">
    <property type="entry name" value="HYALURONOGLUCOSAMINIDASE"/>
    <property type="match status" value="1"/>
</dbReference>
<name>A0A3L8SKH8_CHLGU</name>
<keyword evidence="1" id="KW-0812">Transmembrane</keyword>
<evidence type="ECO:0000313" key="3">
    <source>
        <dbReference type="EMBL" id="RLW03640.1"/>
    </source>
</evidence>
<evidence type="ECO:0000256" key="1">
    <source>
        <dbReference type="SAM" id="Phobius"/>
    </source>
</evidence>